<dbReference type="PIRSF" id="PIRSF004846">
    <property type="entry name" value="ModA"/>
    <property type="match status" value="1"/>
</dbReference>
<feature type="binding site" evidence="4">
    <location>
        <position position="84"/>
    </location>
    <ligand>
        <name>molybdate</name>
        <dbReference type="ChEBI" id="CHEBI:36264"/>
    </ligand>
</feature>
<dbReference type="GO" id="GO:0030973">
    <property type="term" value="F:molybdate ion binding"/>
    <property type="evidence" value="ECO:0007669"/>
    <property type="project" value="TreeGrafter"/>
</dbReference>
<dbReference type="InterPro" id="IPR005950">
    <property type="entry name" value="ModA"/>
</dbReference>
<evidence type="ECO:0000256" key="2">
    <source>
        <dbReference type="ARBA" id="ARBA00022723"/>
    </source>
</evidence>
<keyword evidence="7" id="KW-1185">Reference proteome</keyword>
<evidence type="ECO:0000256" key="5">
    <source>
        <dbReference type="SAM" id="SignalP"/>
    </source>
</evidence>
<proteinExistence type="inferred from homology"/>
<dbReference type="GO" id="GO:0015689">
    <property type="term" value="P:molybdate ion transport"/>
    <property type="evidence" value="ECO:0007669"/>
    <property type="project" value="InterPro"/>
</dbReference>
<feature type="chain" id="PRO_5038704703" evidence="5">
    <location>
        <begin position="26"/>
        <end position="267"/>
    </location>
</feature>
<dbReference type="PANTHER" id="PTHR30632">
    <property type="entry name" value="MOLYBDATE-BINDING PERIPLASMIC PROTEIN"/>
    <property type="match status" value="1"/>
</dbReference>
<dbReference type="EMBL" id="LT629692">
    <property type="protein sequence ID" value="SDG88341.1"/>
    <property type="molecule type" value="Genomic_DNA"/>
</dbReference>
<keyword evidence="3 5" id="KW-0732">Signal</keyword>
<feature type="signal peptide" evidence="5">
    <location>
        <begin position="1"/>
        <end position="25"/>
    </location>
</feature>
<dbReference type="NCBIfam" id="TIGR01256">
    <property type="entry name" value="modA"/>
    <property type="match status" value="1"/>
</dbReference>
<feature type="binding site" evidence="4">
    <location>
        <position position="55"/>
    </location>
    <ligand>
        <name>molybdate</name>
        <dbReference type="ChEBI" id="CHEBI:36264"/>
    </ligand>
</feature>
<organism evidence="6 7">
    <name type="scientific">Microbacterium pygmaeum</name>
    <dbReference type="NCBI Taxonomy" id="370764"/>
    <lineage>
        <taxon>Bacteria</taxon>
        <taxon>Bacillati</taxon>
        <taxon>Actinomycetota</taxon>
        <taxon>Actinomycetes</taxon>
        <taxon>Micrococcales</taxon>
        <taxon>Microbacteriaceae</taxon>
        <taxon>Microbacterium</taxon>
    </lineage>
</organism>
<dbReference type="InterPro" id="IPR050682">
    <property type="entry name" value="ModA/WtpA"/>
</dbReference>
<feature type="binding site" evidence="4">
    <location>
        <position position="186"/>
    </location>
    <ligand>
        <name>molybdate</name>
        <dbReference type="ChEBI" id="CHEBI:36264"/>
    </ligand>
</feature>
<accession>A0A1G7XW10</accession>
<feature type="binding site" evidence="4">
    <location>
        <position position="204"/>
    </location>
    <ligand>
        <name>molybdate</name>
        <dbReference type="ChEBI" id="CHEBI:36264"/>
    </ligand>
</feature>
<evidence type="ECO:0000256" key="4">
    <source>
        <dbReference type="PIRSR" id="PIRSR004846-1"/>
    </source>
</evidence>
<evidence type="ECO:0000313" key="6">
    <source>
        <dbReference type="EMBL" id="SDG88341.1"/>
    </source>
</evidence>
<evidence type="ECO:0000256" key="1">
    <source>
        <dbReference type="ARBA" id="ARBA00009175"/>
    </source>
</evidence>
<dbReference type="OrthoDB" id="9785015at2"/>
<dbReference type="RefSeq" id="WP_091488385.1">
    <property type="nucleotide sequence ID" value="NZ_LT629692.1"/>
</dbReference>
<keyword evidence="2 4" id="KW-0479">Metal-binding</keyword>
<dbReference type="GO" id="GO:0046872">
    <property type="term" value="F:metal ion binding"/>
    <property type="evidence" value="ECO:0007669"/>
    <property type="project" value="UniProtKB-KW"/>
</dbReference>
<evidence type="ECO:0000313" key="7">
    <source>
        <dbReference type="Proteomes" id="UP000199009"/>
    </source>
</evidence>
<dbReference type="Gene3D" id="3.40.190.10">
    <property type="entry name" value="Periplasmic binding protein-like II"/>
    <property type="match status" value="2"/>
</dbReference>
<name>A0A1G7XW10_9MICO</name>
<dbReference type="Pfam" id="PF13531">
    <property type="entry name" value="SBP_bac_11"/>
    <property type="match status" value="1"/>
</dbReference>
<dbReference type="Proteomes" id="UP000199009">
    <property type="component" value="Chromosome I"/>
</dbReference>
<reference evidence="6 7" key="1">
    <citation type="submission" date="2016-10" db="EMBL/GenBank/DDBJ databases">
        <authorList>
            <person name="de Groot N.N."/>
        </authorList>
    </citation>
    <scope>NUCLEOTIDE SEQUENCE [LARGE SCALE GENOMIC DNA]</scope>
    <source>
        <strain evidence="6 7">DSM 23142</strain>
    </source>
</reference>
<comment type="similarity">
    <text evidence="1">Belongs to the bacterial solute-binding protein ModA family.</text>
</comment>
<dbReference type="SUPFAM" id="SSF53850">
    <property type="entry name" value="Periplasmic binding protein-like II"/>
    <property type="match status" value="1"/>
</dbReference>
<dbReference type="AlphaFoldDB" id="A0A1G7XW10"/>
<sequence length="267" mass="26476">MRMRPLIAATAAALLLLAGCASSDAGGGATATATPSATAAANALEGDLTVFAAASLKAAFDEIAVAFEEENPGVDVLPITYDGSSTLATQIIEGAPVDVFASADEKNMTKVTDEDLIASTELFAANTLVVALPPGNPAGVDSLDDLADPATTVVLCAPEVPCGAASQTLLTNAGLAVTPVSLEQNVTAVLTKVAADEADAGLVYKTDVANNDAVESFAPDGAADVVNSYPIGALADSANPDAAAAFAAFVTGERGQEILASYGFGAP</sequence>
<dbReference type="PROSITE" id="PS51257">
    <property type="entry name" value="PROKAR_LIPOPROTEIN"/>
    <property type="match status" value="1"/>
</dbReference>
<dbReference type="PANTHER" id="PTHR30632:SF0">
    <property type="entry name" value="SULFATE-BINDING PROTEIN"/>
    <property type="match status" value="1"/>
</dbReference>
<dbReference type="STRING" id="370764.SAMN04489810_1556"/>
<evidence type="ECO:0000256" key="3">
    <source>
        <dbReference type="ARBA" id="ARBA00022729"/>
    </source>
</evidence>
<gene>
    <name evidence="6" type="ORF">SAMN04489810_1556</name>
</gene>
<protein>
    <submittedName>
        <fullName evidence="6">Molybdate transport system substrate-binding protein</fullName>
    </submittedName>
</protein>
<keyword evidence="4" id="KW-0500">Molybdenum</keyword>